<name>A0A0F7SEQ0_PHARH</name>
<dbReference type="GO" id="GO:0005737">
    <property type="term" value="C:cytoplasm"/>
    <property type="evidence" value="ECO:0007669"/>
    <property type="project" value="TreeGrafter"/>
</dbReference>
<reference evidence="3" key="1">
    <citation type="submission" date="2014-08" db="EMBL/GenBank/DDBJ databases">
        <authorList>
            <person name="Sharma Rahul"/>
            <person name="Thines Marco"/>
        </authorList>
    </citation>
    <scope>NUCLEOTIDE SEQUENCE</scope>
</reference>
<dbReference type="InterPro" id="IPR036291">
    <property type="entry name" value="NAD(P)-bd_dom_sf"/>
</dbReference>
<evidence type="ECO:0000313" key="3">
    <source>
        <dbReference type="EMBL" id="CDZ96946.1"/>
    </source>
</evidence>
<dbReference type="Pfam" id="PF02423">
    <property type="entry name" value="OCD_Mu_crystall"/>
    <property type="match status" value="1"/>
</dbReference>
<evidence type="ECO:0000256" key="2">
    <source>
        <dbReference type="SAM" id="MobiDB-lite"/>
    </source>
</evidence>
<dbReference type="EMBL" id="LN483167">
    <property type="protein sequence ID" value="CDZ96946.1"/>
    <property type="molecule type" value="Genomic_DNA"/>
</dbReference>
<accession>A0A0F7SEQ0</accession>
<sequence length="380" mass="40592">MTELKPILSSDWETISSHDSKPAASSTLPVSSKPTSKITFLSSKDVDQILLSLSLSDFLSSQSDAFQAFSSSSPSNSNDDVQTPARLALSLPNHTTLFMPSRASALGGTACKIVSVPKEGKDNGQGLPASNVLLDEDTGEVSAVIGAGQLTGVRTAAGSAVVSQMLLGEGLGREKMVVFGTGVQAFWHTHFHLLLFPSIKHVAFLARPGSTEPNDRLKKLISDIRDLHPNVQLEHSSTENYDRGQAVHNANIILCCTPSTAPLFPSTQPQTGTHISLIGSYKPFMLEVEPSLLSTRAGIVFVDGEKETKIEAGELQGFEGQVCEVGSVLKTPGKGRELWEQTKGDLTVWKSVGLATQDVAISNLVFRRGKELGLGVEVDR</sequence>
<organism evidence="3">
    <name type="scientific">Phaffia rhodozyma</name>
    <name type="common">Yeast</name>
    <name type="synonym">Xanthophyllomyces dendrorhous</name>
    <dbReference type="NCBI Taxonomy" id="264483"/>
    <lineage>
        <taxon>Eukaryota</taxon>
        <taxon>Fungi</taxon>
        <taxon>Dikarya</taxon>
        <taxon>Basidiomycota</taxon>
        <taxon>Agaricomycotina</taxon>
        <taxon>Tremellomycetes</taxon>
        <taxon>Cystofilobasidiales</taxon>
        <taxon>Mrakiaceae</taxon>
        <taxon>Phaffia</taxon>
    </lineage>
</organism>
<proteinExistence type="inferred from homology"/>
<comment type="similarity">
    <text evidence="1">Belongs to the ornithine cyclodeaminase/mu-crystallin family.</text>
</comment>
<feature type="compositionally biased region" description="Polar residues" evidence="2">
    <location>
        <begin position="22"/>
        <end position="35"/>
    </location>
</feature>
<dbReference type="InterPro" id="IPR003462">
    <property type="entry name" value="ODC_Mu_crystall"/>
</dbReference>
<dbReference type="Gene3D" id="3.40.50.720">
    <property type="entry name" value="NAD(P)-binding Rossmann-like Domain"/>
    <property type="match status" value="1"/>
</dbReference>
<dbReference type="SUPFAM" id="SSF51735">
    <property type="entry name" value="NAD(P)-binding Rossmann-fold domains"/>
    <property type="match status" value="1"/>
</dbReference>
<dbReference type="InterPro" id="IPR023401">
    <property type="entry name" value="ODC_N"/>
</dbReference>
<protein>
    <submittedName>
        <fullName evidence="3">Mu-crystallin</fullName>
    </submittedName>
</protein>
<dbReference type="PANTHER" id="PTHR13812:SF19">
    <property type="entry name" value="KETIMINE REDUCTASE MU-CRYSTALLIN"/>
    <property type="match status" value="1"/>
</dbReference>
<dbReference type="Gene3D" id="3.30.1780.10">
    <property type="entry name" value="ornithine cyclodeaminase, domain 1"/>
    <property type="match status" value="1"/>
</dbReference>
<dbReference type="AlphaFoldDB" id="A0A0F7SEQ0"/>
<feature type="region of interest" description="Disordered" evidence="2">
    <location>
        <begin position="1"/>
        <end position="35"/>
    </location>
</feature>
<evidence type="ECO:0000256" key="1">
    <source>
        <dbReference type="ARBA" id="ARBA00008903"/>
    </source>
</evidence>
<dbReference type="PANTHER" id="PTHR13812">
    <property type="entry name" value="KETIMINE REDUCTASE MU-CRYSTALLIN"/>
    <property type="match status" value="1"/>
</dbReference>